<evidence type="ECO:0000313" key="8">
    <source>
        <dbReference type="Proteomes" id="UP001175261"/>
    </source>
</evidence>
<dbReference type="InterPro" id="IPR011032">
    <property type="entry name" value="GroES-like_sf"/>
</dbReference>
<gene>
    <name evidence="7" type="ORF">NLU13_7673</name>
</gene>
<dbReference type="PANTHER" id="PTHR42940">
    <property type="entry name" value="ALCOHOL DEHYDROGENASE 1-RELATED"/>
    <property type="match status" value="1"/>
</dbReference>
<dbReference type="SUPFAM" id="SSF51735">
    <property type="entry name" value="NAD(P)-binding Rossmann-fold domains"/>
    <property type="match status" value="1"/>
</dbReference>
<comment type="similarity">
    <text evidence="2">Belongs to the zinc-containing alcohol dehydrogenase family.</text>
</comment>
<feature type="domain" description="Enoyl reductase (ER)" evidence="6">
    <location>
        <begin position="19"/>
        <end position="356"/>
    </location>
</feature>
<protein>
    <recommendedName>
        <fullName evidence="6">Enoyl reductase (ER) domain-containing protein</fullName>
    </recommendedName>
</protein>
<dbReference type="GO" id="GO:0005737">
    <property type="term" value="C:cytoplasm"/>
    <property type="evidence" value="ECO:0007669"/>
    <property type="project" value="TreeGrafter"/>
</dbReference>
<evidence type="ECO:0000259" key="6">
    <source>
        <dbReference type="SMART" id="SM00829"/>
    </source>
</evidence>
<reference evidence="7" key="1">
    <citation type="submission" date="2022-10" db="EMBL/GenBank/DDBJ databases">
        <title>Determination and structural analysis of whole genome sequence of Sarocladium strictum F4-1.</title>
        <authorList>
            <person name="Hu L."/>
            <person name="Jiang Y."/>
        </authorList>
    </citation>
    <scope>NUCLEOTIDE SEQUENCE</scope>
    <source>
        <strain evidence="7">F4-1</strain>
    </source>
</reference>
<keyword evidence="3" id="KW-0479">Metal-binding</keyword>
<proteinExistence type="inferred from homology"/>
<evidence type="ECO:0000256" key="1">
    <source>
        <dbReference type="ARBA" id="ARBA00001947"/>
    </source>
</evidence>
<dbReference type="InterPro" id="IPR013154">
    <property type="entry name" value="ADH-like_N"/>
</dbReference>
<evidence type="ECO:0000256" key="2">
    <source>
        <dbReference type="ARBA" id="ARBA00008072"/>
    </source>
</evidence>
<dbReference type="GO" id="GO:0004022">
    <property type="term" value="F:alcohol dehydrogenase (NAD+) activity"/>
    <property type="evidence" value="ECO:0007669"/>
    <property type="project" value="TreeGrafter"/>
</dbReference>
<dbReference type="SMART" id="SM00829">
    <property type="entry name" value="PKS_ER"/>
    <property type="match status" value="1"/>
</dbReference>
<keyword evidence="5" id="KW-0560">Oxidoreductase</keyword>
<dbReference type="Pfam" id="PF08240">
    <property type="entry name" value="ADH_N"/>
    <property type="match status" value="1"/>
</dbReference>
<comment type="cofactor">
    <cofactor evidence="1">
        <name>Zn(2+)</name>
        <dbReference type="ChEBI" id="CHEBI:29105"/>
    </cofactor>
</comment>
<dbReference type="Gene3D" id="3.40.50.720">
    <property type="entry name" value="NAD(P)-binding Rossmann-like Domain"/>
    <property type="match status" value="1"/>
</dbReference>
<dbReference type="CDD" id="cd08297">
    <property type="entry name" value="CAD3"/>
    <property type="match status" value="1"/>
</dbReference>
<evidence type="ECO:0000256" key="3">
    <source>
        <dbReference type="ARBA" id="ARBA00022723"/>
    </source>
</evidence>
<dbReference type="Gene3D" id="3.90.180.10">
    <property type="entry name" value="Medium-chain alcohol dehydrogenases, catalytic domain"/>
    <property type="match status" value="1"/>
</dbReference>
<dbReference type="PANTHER" id="PTHR42940:SF8">
    <property type="entry name" value="VACUOLAR PROTEIN SORTING-ASSOCIATED PROTEIN 11"/>
    <property type="match status" value="1"/>
</dbReference>
<evidence type="ECO:0000256" key="5">
    <source>
        <dbReference type="ARBA" id="ARBA00023002"/>
    </source>
</evidence>
<dbReference type="Proteomes" id="UP001175261">
    <property type="component" value="Unassembled WGS sequence"/>
</dbReference>
<dbReference type="EMBL" id="JAPDFR010000007">
    <property type="protein sequence ID" value="KAK0385195.1"/>
    <property type="molecule type" value="Genomic_DNA"/>
</dbReference>
<keyword evidence="4" id="KW-0862">Zinc</keyword>
<name>A0AA39GD79_SARSR</name>
<dbReference type="Pfam" id="PF00107">
    <property type="entry name" value="ADH_zinc_N"/>
    <property type="match status" value="1"/>
</dbReference>
<keyword evidence="8" id="KW-1185">Reference proteome</keyword>
<dbReference type="AlphaFoldDB" id="A0AA39GD79"/>
<organism evidence="7 8">
    <name type="scientific">Sarocladium strictum</name>
    <name type="common">Black bundle disease fungus</name>
    <name type="synonym">Acremonium strictum</name>
    <dbReference type="NCBI Taxonomy" id="5046"/>
    <lineage>
        <taxon>Eukaryota</taxon>
        <taxon>Fungi</taxon>
        <taxon>Dikarya</taxon>
        <taxon>Ascomycota</taxon>
        <taxon>Pezizomycotina</taxon>
        <taxon>Sordariomycetes</taxon>
        <taxon>Hypocreomycetidae</taxon>
        <taxon>Hypocreales</taxon>
        <taxon>Sarocladiaceae</taxon>
        <taxon>Sarocladium</taxon>
    </lineage>
</organism>
<comment type="caution">
    <text evidence="7">The sequence shown here is derived from an EMBL/GenBank/DDBJ whole genome shotgun (WGS) entry which is preliminary data.</text>
</comment>
<accession>A0AA39GD79</accession>
<dbReference type="InterPro" id="IPR020843">
    <property type="entry name" value="ER"/>
</dbReference>
<evidence type="ECO:0000313" key="7">
    <source>
        <dbReference type="EMBL" id="KAK0385195.1"/>
    </source>
</evidence>
<sequence length="361" mass="38944">MASRNLMKAAQIREYKQPYQLTKVRVPSIRPSELLVRVHAAGFCHSDVQVLNGQFSSPLPLIPSHEPAGVIVQVGAALADQSWRIGDHVGVLNFKSACGACTGCAVARRRWCGGLDPRFCEKRETAGFHHDGAFAEYLVADPSTTVRLPDDLSFEQAAPLMCAGATVWGALEKAMTSIEPGAFVAIVGIGGLGHLGLQFAKSQGFRTVAIDSRAEGRDLAQHVPEALVPNLVVDSSDPEAPSEILKHTDGEGLAAAIVCTDSVEANSWTLRQLGIGGVMVALGLPSERWQFDSDMMVFRELTIKGSYVTSAESTRRMMEAVGKHGVRSHVTTVTFEDIPRIVDMYHDKSFKGRLVVEIGGH</sequence>
<dbReference type="SUPFAM" id="SSF50129">
    <property type="entry name" value="GroES-like"/>
    <property type="match status" value="1"/>
</dbReference>
<dbReference type="InterPro" id="IPR013149">
    <property type="entry name" value="ADH-like_C"/>
</dbReference>
<dbReference type="InterPro" id="IPR036291">
    <property type="entry name" value="NAD(P)-bd_dom_sf"/>
</dbReference>
<dbReference type="GO" id="GO:0046872">
    <property type="term" value="F:metal ion binding"/>
    <property type="evidence" value="ECO:0007669"/>
    <property type="project" value="UniProtKB-KW"/>
</dbReference>
<evidence type="ECO:0000256" key="4">
    <source>
        <dbReference type="ARBA" id="ARBA00022833"/>
    </source>
</evidence>